<sequence>MTTELAVEAAAFLEAFLRIPSLSGQEAAAVEWLCARMTELGYQAAPDEAGNAVGVRGSGSRELMLLGHIDTVPGRIPVRQVDGLLYGRGAVDAKGPLAAFVLAGARATLPPGIRLTVVGAVEEEVMSSRGANWLVEHHPRPDAVIIGEPSGWDGVVLGYKGSVAIEYRIVRPSAHAAGPGTTAAEDAVAFWNALVSWCDEQNAGRTRAFDCVTPTLLSIVTNGDGLTEQAWLRANLRLPPDFPPERAVAVAQRLAGAGEVVVTVNAAGFRVDKRSPLVSAFLSAIRELGGEPKLKVKTGTSDMNIVGPAWGCPIVAYGPGDSRLDHTPNEHIAIDEFLRGIAVLQRAIERIAAQIVGGRWGDES</sequence>
<dbReference type="Gene3D" id="3.40.630.10">
    <property type="entry name" value="Zn peptidases"/>
    <property type="match status" value="2"/>
</dbReference>
<protein>
    <submittedName>
        <fullName evidence="8">[LysW]-lysine hydrolase</fullName>
    </submittedName>
</protein>
<dbReference type="InterPro" id="IPR002933">
    <property type="entry name" value="Peptidase_M20"/>
</dbReference>
<evidence type="ECO:0000256" key="4">
    <source>
        <dbReference type="ARBA" id="ARBA00022801"/>
    </source>
</evidence>
<dbReference type="InterPro" id="IPR001261">
    <property type="entry name" value="ArgE/DapE_CS"/>
</dbReference>
<keyword evidence="2" id="KW-0028">Amino-acid biosynthesis</keyword>
<reference evidence="8" key="1">
    <citation type="journal article" date="2020" name="mSystems">
        <title>Genome- and Community-Level Interaction Insights into Carbon Utilization and Element Cycling Functions of Hydrothermarchaeota in Hydrothermal Sediment.</title>
        <authorList>
            <person name="Zhou Z."/>
            <person name="Liu Y."/>
            <person name="Xu W."/>
            <person name="Pan J."/>
            <person name="Luo Z.H."/>
            <person name="Li M."/>
        </authorList>
    </citation>
    <scope>NUCLEOTIDE SEQUENCE [LARGE SCALE GENOMIC DNA]</scope>
    <source>
        <strain evidence="8">SpSt-222</strain>
    </source>
</reference>
<name>A0A7C2B1V5_THERO</name>
<keyword evidence="6" id="KW-0457">Lysine biosynthesis</keyword>
<evidence type="ECO:0000256" key="1">
    <source>
        <dbReference type="ARBA" id="ARBA00022490"/>
    </source>
</evidence>
<dbReference type="AlphaFoldDB" id="A0A7C2B1V5"/>
<gene>
    <name evidence="8" type="ORF">ENP47_07655</name>
</gene>
<accession>A0A7C2B1V5</accession>
<dbReference type="PANTHER" id="PTHR43808:SF28">
    <property type="entry name" value="[LYSW]-LYSINE_[LYSW]-ORNITHINE HYDROLASE"/>
    <property type="match status" value="1"/>
</dbReference>
<dbReference type="CDD" id="cd05653">
    <property type="entry name" value="M20_ArgE_LysK"/>
    <property type="match status" value="1"/>
</dbReference>
<dbReference type="GO" id="GO:0050897">
    <property type="term" value="F:cobalt ion binding"/>
    <property type="evidence" value="ECO:0007669"/>
    <property type="project" value="InterPro"/>
</dbReference>
<dbReference type="GO" id="GO:0008270">
    <property type="term" value="F:zinc ion binding"/>
    <property type="evidence" value="ECO:0007669"/>
    <property type="project" value="InterPro"/>
</dbReference>
<dbReference type="HAMAP" id="MF_01120">
    <property type="entry name" value="LysK"/>
    <property type="match status" value="1"/>
</dbReference>
<organism evidence="8">
    <name type="scientific">Thermomicrobium roseum</name>
    <dbReference type="NCBI Taxonomy" id="500"/>
    <lineage>
        <taxon>Bacteria</taxon>
        <taxon>Pseudomonadati</taxon>
        <taxon>Thermomicrobiota</taxon>
        <taxon>Thermomicrobia</taxon>
        <taxon>Thermomicrobiales</taxon>
        <taxon>Thermomicrobiaceae</taxon>
        <taxon>Thermomicrobium</taxon>
    </lineage>
</organism>
<keyword evidence="1" id="KW-0963">Cytoplasm</keyword>
<evidence type="ECO:0000256" key="7">
    <source>
        <dbReference type="ARBA" id="ARBA00023285"/>
    </source>
</evidence>
<evidence type="ECO:0000256" key="5">
    <source>
        <dbReference type="ARBA" id="ARBA00022833"/>
    </source>
</evidence>
<dbReference type="Pfam" id="PF01546">
    <property type="entry name" value="Peptidase_M20"/>
    <property type="match status" value="1"/>
</dbReference>
<dbReference type="NCBIfam" id="NF003367">
    <property type="entry name" value="PRK04443.1"/>
    <property type="match status" value="1"/>
</dbReference>
<evidence type="ECO:0000256" key="3">
    <source>
        <dbReference type="ARBA" id="ARBA00022723"/>
    </source>
</evidence>
<dbReference type="PANTHER" id="PTHR43808">
    <property type="entry name" value="ACETYLORNITHINE DEACETYLASE"/>
    <property type="match status" value="1"/>
</dbReference>
<dbReference type="InterPro" id="IPR010175">
    <property type="entry name" value="LysK"/>
</dbReference>
<keyword evidence="3" id="KW-0479">Metal-binding</keyword>
<comment type="caution">
    <text evidence="8">The sequence shown here is derived from an EMBL/GenBank/DDBJ whole genome shotgun (WGS) entry which is preliminary data.</text>
</comment>
<keyword evidence="4 8" id="KW-0378">Hydrolase</keyword>
<dbReference type="SUPFAM" id="SSF53187">
    <property type="entry name" value="Zn-dependent exopeptidases"/>
    <property type="match status" value="1"/>
</dbReference>
<dbReference type="PROSITE" id="PS00758">
    <property type="entry name" value="ARGE_DAPE_CPG2_1"/>
    <property type="match status" value="1"/>
</dbReference>
<dbReference type="GO" id="GO:0019878">
    <property type="term" value="P:lysine biosynthetic process via aminoadipic acid"/>
    <property type="evidence" value="ECO:0007669"/>
    <property type="project" value="UniProtKB-UniPathway"/>
</dbReference>
<dbReference type="GO" id="GO:0016811">
    <property type="term" value="F:hydrolase activity, acting on carbon-nitrogen (but not peptide) bonds, in linear amides"/>
    <property type="evidence" value="ECO:0007669"/>
    <property type="project" value="InterPro"/>
</dbReference>
<evidence type="ECO:0000256" key="2">
    <source>
        <dbReference type="ARBA" id="ARBA00022605"/>
    </source>
</evidence>
<keyword evidence="7" id="KW-0170">Cobalt</keyword>
<dbReference type="NCBIfam" id="TIGR01902">
    <property type="entry name" value="dapE-lys-deAc"/>
    <property type="match status" value="1"/>
</dbReference>
<dbReference type="EMBL" id="DSJL01000011">
    <property type="protein sequence ID" value="HEF65457.1"/>
    <property type="molecule type" value="Genomic_DNA"/>
</dbReference>
<proteinExistence type="inferred from homology"/>
<evidence type="ECO:0000313" key="8">
    <source>
        <dbReference type="EMBL" id="HEF65457.1"/>
    </source>
</evidence>
<dbReference type="UniPathway" id="UPA00033">
    <property type="reaction ID" value="UER00039"/>
</dbReference>
<keyword evidence="5" id="KW-0862">Zinc</keyword>
<evidence type="ECO:0000256" key="6">
    <source>
        <dbReference type="ARBA" id="ARBA00023154"/>
    </source>
</evidence>
<dbReference type="InterPro" id="IPR050072">
    <property type="entry name" value="Peptidase_M20A"/>
</dbReference>